<dbReference type="CDD" id="cd02248">
    <property type="entry name" value="Peptidase_C1A"/>
    <property type="match status" value="1"/>
</dbReference>
<keyword evidence="3" id="KW-0812">Transmembrane</keyword>
<dbReference type="GO" id="GO:0006508">
    <property type="term" value="P:proteolysis"/>
    <property type="evidence" value="ECO:0007669"/>
    <property type="project" value="InterPro"/>
</dbReference>
<evidence type="ECO:0000256" key="1">
    <source>
        <dbReference type="ARBA" id="ARBA00008455"/>
    </source>
</evidence>
<dbReference type="Pfam" id="PF00112">
    <property type="entry name" value="Peptidase_C1"/>
    <property type="match status" value="1"/>
</dbReference>
<proteinExistence type="inferred from homology"/>
<dbReference type="InterPro" id="IPR025660">
    <property type="entry name" value="Pept_his_AS"/>
</dbReference>
<dbReference type="GO" id="GO:0008234">
    <property type="term" value="F:cysteine-type peptidase activity"/>
    <property type="evidence" value="ECO:0007669"/>
    <property type="project" value="InterPro"/>
</dbReference>
<dbReference type="AlphaFoldDB" id="A0A6C0BJ07"/>
<dbReference type="InterPro" id="IPR000169">
    <property type="entry name" value="Pept_cys_AS"/>
</dbReference>
<protein>
    <recommendedName>
        <fullName evidence="4">Peptidase C1A papain C-terminal domain-containing protein</fullName>
    </recommendedName>
</protein>
<dbReference type="InterPro" id="IPR038765">
    <property type="entry name" value="Papain-like_cys_pep_sf"/>
</dbReference>
<dbReference type="SUPFAM" id="SSF54001">
    <property type="entry name" value="Cysteine proteinases"/>
    <property type="match status" value="1"/>
</dbReference>
<name>A0A6C0BJ07_9ZZZZ</name>
<evidence type="ECO:0000313" key="5">
    <source>
        <dbReference type="EMBL" id="QHS92335.1"/>
    </source>
</evidence>
<dbReference type="InterPro" id="IPR039417">
    <property type="entry name" value="Peptidase_C1A_papain-like"/>
</dbReference>
<dbReference type="PROSITE" id="PS00640">
    <property type="entry name" value="THIOL_PROTEASE_ASN"/>
    <property type="match status" value="1"/>
</dbReference>
<comment type="similarity">
    <text evidence="1">Belongs to the peptidase C1 family.</text>
</comment>
<feature type="transmembrane region" description="Helical" evidence="3">
    <location>
        <begin position="274"/>
        <end position="293"/>
    </location>
</feature>
<dbReference type="InterPro" id="IPR000668">
    <property type="entry name" value="Peptidase_C1A_C"/>
</dbReference>
<evidence type="ECO:0000256" key="3">
    <source>
        <dbReference type="SAM" id="Phobius"/>
    </source>
</evidence>
<dbReference type="Gene3D" id="3.90.70.10">
    <property type="entry name" value="Cysteine proteinases"/>
    <property type="match status" value="1"/>
</dbReference>
<keyword evidence="3" id="KW-0472">Membrane</keyword>
<dbReference type="PROSITE" id="PS00139">
    <property type="entry name" value="THIOL_PROTEASE_CYS"/>
    <property type="match status" value="1"/>
</dbReference>
<dbReference type="EMBL" id="MN739178">
    <property type="protein sequence ID" value="QHS92335.1"/>
    <property type="molecule type" value="Genomic_DNA"/>
</dbReference>
<dbReference type="SMART" id="SM00645">
    <property type="entry name" value="Pept_C1"/>
    <property type="match status" value="1"/>
</dbReference>
<organism evidence="5">
    <name type="scientific">viral metagenome</name>
    <dbReference type="NCBI Taxonomy" id="1070528"/>
    <lineage>
        <taxon>unclassified sequences</taxon>
        <taxon>metagenomes</taxon>
        <taxon>organismal metagenomes</taxon>
    </lineage>
</organism>
<dbReference type="PANTHER" id="PTHR12411">
    <property type="entry name" value="CYSTEINE PROTEASE FAMILY C1-RELATED"/>
    <property type="match status" value="1"/>
</dbReference>
<dbReference type="InterPro" id="IPR013128">
    <property type="entry name" value="Peptidase_C1A"/>
</dbReference>
<evidence type="ECO:0000256" key="2">
    <source>
        <dbReference type="ARBA" id="ARBA00023157"/>
    </source>
</evidence>
<dbReference type="InterPro" id="IPR025661">
    <property type="entry name" value="Pept_asp_AS"/>
</dbReference>
<sequence>MHWIITLYLICECLCLAHRSRWEEMSDEEFQTNYLINLTPHIPPFSTSPQFKDPPIVVIPAEMDWRRANVVTNIKDQLSCGSCWIFSTIEVIESRVAINGGDLMELSTQQLVDCAGKGCDGGTVPYAVTYLKTHGSCSANYFYVGHNNTCHNCSRVVNVTGYTYYRGEVPMLQAIQHGPLAVYLDSSKFKNYGPGIIDTTMNCTTATNHAVVLVGYGITSNGVKYWIARNSWGSDWGENGYFRIQRGINLCGIEAYAYSIDAYQVGTDIDYLKIIGYLVAGVLLVALVIILLFECIVEYWYDGDCLCCCHKCSEEDDVIEVELENGVNRTKTGPPPNTK</sequence>
<dbReference type="PROSITE" id="PS00639">
    <property type="entry name" value="THIOL_PROTEASE_HIS"/>
    <property type="match status" value="1"/>
</dbReference>
<accession>A0A6C0BJ07</accession>
<evidence type="ECO:0000259" key="4">
    <source>
        <dbReference type="SMART" id="SM00645"/>
    </source>
</evidence>
<feature type="domain" description="Peptidase C1A papain C-terminal" evidence="4">
    <location>
        <begin position="59"/>
        <end position="261"/>
    </location>
</feature>
<reference evidence="5" key="1">
    <citation type="journal article" date="2020" name="Nature">
        <title>Giant virus diversity and host interactions through global metagenomics.</title>
        <authorList>
            <person name="Schulz F."/>
            <person name="Roux S."/>
            <person name="Paez-Espino D."/>
            <person name="Jungbluth S."/>
            <person name="Walsh D.A."/>
            <person name="Denef V.J."/>
            <person name="McMahon K.D."/>
            <person name="Konstantinidis K.T."/>
            <person name="Eloe-Fadrosh E.A."/>
            <person name="Kyrpides N.C."/>
            <person name="Woyke T."/>
        </authorList>
    </citation>
    <scope>NUCLEOTIDE SEQUENCE</scope>
    <source>
        <strain evidence="5">GVMAG-M-3300014204-73</strain>
    </source>
</reference>
<dbReference type="PRINTS" id="PR00705">
    <property type="entry name" value="PAPAIN"/>
</dbReference>
<keyword evidence="2" id="KW-1015">Disulfide bond</keyword>
<keyword evidence="3" id="KW-1133">Transmembrane helix</keyword>